<keyword evidence="2" id="KW-0472">Membrane</keyword>
<protein>
    <submittedName>
        <fullName evidence="3">Uncharacterized protein</fullName>
    </submittedName>
</protein>
<reference evidence="3 4" key="1">
    <citation type="submission" date="2019-03" db="EMBL/GenBank/DDBJ databases">
        <title>Genome Sequencing and Assembly of Various Microbes Isolated from Partially Reclaimed Soil and Acid Mine Drainage (AMD) Site.</title>
        <authorList>
            <person name="Steinbock B."/>
            <person name="Bechtold R."/>
            <person name="Sevigny J.L."/>
            <person name="Thomas D."/>
            <person name="Cuthill L.R."/>
            <person name="Aveiro Johannsen E.J."/>
            <person name="Thomas K."/>
            <person name="Ghosh A."/>
        </authorList>
    </citation>
    <scope>NUCLEOTIDE SEQUENCE [LARGE SCALE GENOMIC DNA]</scope>
    <source>
        <strain evidence="3 4">S-A3</strain>
    </source>
</reference>
<dbReference type="AlphaFoldDB" id="A0A4R5YBV5"/>
<evidence type="ECO:0000256" key="2">
    <source>
        <dbReference type="SAM" id="Phobius"/>
    </source>
</evidence>
<dbReference type="Proteomes" id="UP000295163">
    <property type="component" value="Unassembled WGS sequence"/>
</dbReference>
<feature type="region of interest" description="Disordered" evidence="1">
    <location>
        <begin position="65"/>
        <end position="111"/>
    </location>
</feature>
<dbReference type="RefSeq" id="WP_133410568.1">
    <property type="nucleotide sequence ID" value="NZ_SMZT01000004.1"/>
</dbReference>
<feature type="compositionally biased region" description="Basic and acidic residues" evidence="1">
    <location>
        <begin position="83"/>
        <end position="92"/>
    </location>
</feature>
<evidence type="ECO:0000313" key="3">
    <source>
        <dbReference type="EMBL" id="TDL42460.1"/>
    </source>
</evidence>
<gene>
    <name evidence="3" type="ORF">E2R59_10975</name>
</gene>
<organism evidence="3 4">
    <name type="scientific">Kocuria rosea</name>
    <name type="common">Deinococcus erythromyxa</name>
    <name type="synonym">Micrococcus rubens</name>
    <dbReference type="NCBI Taxonomy" id="1275"/>
    <lineage>
        <taxon>Bacteria</taxon>
        <taxon>Bacillati</taxon>
        <taxon>Actinomycetota</taxon>
        <taxon>Actinomycetes</taxon>
        <taxon>Micrococcales</taxon>
        <taxon>Micrococcaceae</taxon>
        <taxon>Kocuria</taxon>
    </lineage>
</organism>
<evidence type="ECO:0000256" key="1">
    <source>
        <dbReference type="SAM" id="MobiDB-lite"/>
    </source>
</evidence>
<proteinExistence type="predicted"/>
<dbReference type="GeneID" id="64347939"/>
<sequence>MKGTTKQVIGTLVLTLGVLTVFNSFEFYAVDPFWLGGVITIAGVAIGVLGWKMITRGRSDAALETARHNDAPVPGHQEGLAGDGHRPRRQDPSSEYAPGEESSLEDPPERR</sequence>
<evidence type="ECO:0000313" key="4">
    <source>
        <dbReference type="Proteomes" id="UP000295163"/>
    </source>
</evidence>
<accession>A0A4R5YBV5</accession>
<comment type="caution">
    <text evidence="3">The sequence shown here is derived from an EMBL/GenBank/DDBJ whole genome shotgun (WGS) entry which is preliminary data.</text>
</comment>
<feature type="compositionally biased region" description="Acidic residues" evidence="1">
    <location>
        <begin position="102"/>
        <end position="111"/>
    </location>
</feature>
<keyword evidence="2" id="KW-1133">Transmembrane helix</keyword>
<keyword evidence="2" id="KW-0812">Transmembrane</keyword>
<name>A0A4R5YBV5_KOCRO</name>
<dbReference type="EMBL" id="SMZT01000004">
    <property type="protein sequence ID" value="TDL42460.1"/>
    <property type="molecule type" value="Genomic_DNA"/>
</dbReference>
<feature type="transmembrane region" description="Helical" evidence="2">
    <location>
        <begin position="33"/>
        <end position="51"/>
    </location>
</feature>